<evidence type="ECO:0000313" key="8">
    <source>
        <dbReference type="Ensembl" id="ENSCINP00000031214.1"/>
    </source>
</evidence>
<evidence type="ECO:0000256" key="5">
    <source>
        <dbReference type="PIRSR" id="PIRSR600542-2"/>
    </source>
</evidence>
<feature type="binding site" evidence="5">
    <location>
        <position position="432"/>
    </location>
    <ligand>
        <name>(R)-carnitine</name>
        <dbReference type="ChEBI" id="CHEBI:16347"/>
    </ligand>
</feature>
<feature type="binding site" evidence="5">
    <location>
        <position position="430"/>
    </location>
    <ligand>
        <name>(R)-carnitine</name>
        <dbReference type="ChEBI" id="CHEBI:16347"/>
    </ligand>
</feature>
<dbReference type="FunCoup" id="H2XNI1">
    <property type="interactions" value="44"/>
</dbReference>
<dbReference type="InterPro" id="IPR042231">
    <property type="entry name" value="Cho/carn_acyl_trans_2"/>
</dbReference>
<feature type="binding site" evidence="5">
    <location>
        <position position="397"/>
    </location>
    <ligand>
        <name>CoA</name>
        <dbReference type="ChEBI" id="CHEBI:57287"/>
    </ligand>
</feature>
<dbReference type="GO" id="GO:0004092">
    <property type="term" value="F:carnitine O-acetyltransferase activity"/>
    <property type="evidence" value="ECO:0000318"/>
    <property type="project" value="GO_Central"/>
</dbReference>
<dbReference type="InterPro" id="IPR023213">
    <property type="entry name" value="CAT-like_dom_sf"/>
</dbReference>
<dbReference type="InterPro" id="IPR039551">
    <property type="entry name" value="Cho/carn_acyl_trans"/>
</dbReference>
<feature type="binding site" evidence="5">
    <location>
        <position position="533"/>
    </location>
    <ligand>
        <name>CoA</name>
        <dbReference type="ChEBI" id="CHEBI:57287"/>
    </ligand>
</feature>
<organism evidence="8 9">
    <name type="scientific">Ciona intestinalis</name>
    <name type="common">Transparent sea squirt</name>
    <name type="synonym">Ascidia intestinalis</name>
    <dbReference type="NCBI Taxonomy" id="7719"/>
    <lineage>
        <taxon>Eukaryota</taxon>
        <taxon>Metazoa</taxon>
        <taxon>Chordata</taxon>
        <taxon>Tunicata</taxon>
        <taxon>Ascidiacea</taxon>
        <taxon>Phlebobranchia</taxon>
        <taxon>Cionidae</taxon>
        <taxon>Ciona</taxon>
    </lineage>
</organism>
<feature type="binding site" evidence="5">
    <location>
        <position position="434"/>
    </location>
    <ligand>
        <name>CoA</name>
        <dbReference type="ChEBI" id="CHEBI:57287"/>
    </ligand>
</feature>
<feature type="binding site" evidence="5">
    <location>
        <position position="482"/>
    </location>
    <ligand>
        <name>CoA</name>
        <dbReference type="ChEBI" id="CHEBI:57287"/>
    </ligand>
</feature>
<dbReference type="GO" id="GO:0019254">
    <property type="term" value="P:carnitine metabolic process, CoA-linked"/>
    <property type="evidence" value="ECO:0000318"/>
    <property type="project" value="GO_Central"/>
</dbReference>
<dbReference type="PANTHER" id="PTHR22589:SF103">
    <property type="entry name" value="CARNITINE O-ACETYL-TRANSFERASE, ISOFORM A-RELATED"/>
    <property type="match status" value="1"/>
</dbReference>
<keyword evidence="2 6" id="KW-0808">Transferase</keyword>
<dbReference type="PROSITE" id="PS00439">
    <property type="entry name" value="ACYLTRANSF_C_1"/>
    <property type="match status" value="1"/>
</dbReference>
<evidence type="ECO:0000256" key="6">
    <source>
        <dbReference type="RuleBase" id="RU003801"/>
    </source>
</evidence>
<dbReference type="Ensembl" id="ENSCINT00000032040.1">
    <property type="protein sequence ID" value="ENSCINP00000031214.1"/>
    <property type="gene ID" value="ENSCING00000023447.1"/>
</dbReference>
<evidence type="ECO:0000256" key="3">
    <source>
        <dbReference type="ARBA" id="ARBA00023315"/>
    </source>
</evidence>
<evidence type="ECO:0000256" key="1">
    <source>
        <dbReference type="ARBA" id="ARBA00005232"/>
    </source>
</evidence>
<dbReference type="HOGENOM" id="CLU_013513_5_0_1"/>
<dbReference type="Gene3D" id="3.30.559.10">
    <property type="entry name" value="Chloramphenicol acetyltransferase-like domain"/>
    <property type="match status" value="1"/>
</dbReference>
<keyword evidence="3 6" id="KW-0012">Acyltransferase</keyword>
<keyword evidence="9" id="KW-1185">Reference proteome</keyword>
<evidence type="ECO:0000256" key="4">
    <source>
        <dbReference type="PIRSR" id="PIRSR600542-1"/>
    </source>
</evidence>
<dbReference type="SUPFAM" id="SSF52777">
    <property type="entry name" value="CoA-dependent acyltransferases"/>
    <property type="match status" value="2"/>
</dbReference>
<reference evidence="8" key="3">
    <citation type="submission" date="2025-09" db="UniProtKB">
        <authorList>
            <consortium name="Ensembl"/>
        </authorList>
    </citation>
    <scope>IDENTIFICATION</scope>
</reference>
<feature type="active site" description="Proton acceptor" evidence="4">
    <location>
        <position position="320"/>
    </location>
</feature>
<dbReference type="OMA" id="FRMYNIC"/>
<evidence type="ECO:0000256" key="2">
    <source>
        <dbReference type="ARBA" id="ARBA00022679"/>
    </source>
</evidence>
<dbReference type="AlphaFoldDB" id="H2XNI1"/>
<dbReference type="GeneTree" id="ENSGT01150000286917"/>
<dbReference type="FunFam" id="3.30.559.70:FF:000002">
    <property type="entry name" value="Carnitine O-acetyltransferase"/>
    <property type="match status" value="1"/>
</dbReference>
<feature type="binding site" evidence="5">
    <location>
        <begin position="401"/>
        <end position="408"/>
    </location>
    <ligand>
        <name>CoA</name>
        <dbReference type="ChEBI" id="CHEBI:57287"/>
    </ligand>
</feature>
<reference evidence="9" key="1">
    <citation type="journal article" date="2002" name="Science">
        <title>The draft genome of Ciona intestinalis: insights into chordate and vertebrate origins.</title>
        <authorList>
            <person name="Dehal P."/>
            <person name="Satou Y."/>
            <person name="Campbell R.K."/>
            <person name="Chapman J."/>
            <person name="Degnan B."/>
            <person name="De Tomaso A."/>
            <person name="Davidson B."/>
            <person name="Di Gregorio A."/>
            <person name="Gelpke M."/>
            <person name="Goodstein D.M."/>
            <person name="Harafuji N."/>
            <person name="Hastings K.E."/>
            <person name="Ho I."/>
            <person name="Hotta K."/>
            <person name="Huang W."/>
            <person name="Kawashima T."/>
            <person name="Lemaire P."/>
            <person name="Martinez D."/>
            <person name="Meinertzhagen I.A."/>
            <person name="Necula S."/>
            <person name="Nonaka M."/>
            <person name="Putnam N."/>
            <person name="Rash S."/>
            <person name="Saiga H."/>
            <person name="Satake M."/>
            <person name="Terry A."/>
            <person name="Yamada L."/>
            <person name="Wang H.G."/>
            <person name="Awazu S."/>
            <person name="Azumi K."/>
            <person name="Boore J."/>
            <person name="Branno M."/>
            <person name="Chin-Bow S."/>
            <person name="DeSantis R."/>
            <person name="Doyle S."/>
            <person name="Francino P."/>
            <person name="Keys D.N."/>
            <person name="Haga S."/>
            <person name="Hayashi H."/>
            <person name="Hino K."/>
            <person name="Imai K.S."/>
            <person name="Inaba K."/>
            <person name="Kano S."/>
            <person name="Kobayashi K."/>
            <person name="Kobayashi M."/>
            <person name="Lee B.I."/>
            <person name="Makabe K.W."/>
            <person name="Manohar C."/>
            <person name="Matassi G."/>
            <person name="Medina M."/>
            <person name="Mochizuki Y."/>
            <person name="Mount S."/>
            <person name="Morishita T."/>
            <person name="Miura S."/>
            <person name="Nakayama A."/>
            <person name="Nishizaka S."/>
            <person name="Nomoto H."/>
            <person name="Ohta F."/>
            <person name="Oishi K."/>
            <person name="Rigoutsos I."/>
            <person name="Sano M."/>
            <person name="Sasaki A."/>
            <person name="Sasakura Y."/>
            <person name="Shoguchi E."/>
            <person name="Shin-i T."/>
            <person name="Spagnuolo A."/>
            <person name="Stainier D."/>
            <person name="Suzuki M.M."/>
            <person name="Tassy O."/>
            <person name="Takatori N."/>
            <person name="Tokuoka M."/>
            <person name="Yagi K."/>
            <person name="Yoshizaki F."/>
            <person name="Wada S."/>
            <person name="Zhang C."/>
            <person name="Hyatt P.D."/>
            <person name="Larimer F."/>
            <person name="Detter C."/>
            <person name="Doggett N."/>
            <person name="Glavina T."/>
            <person name="Hawkins T."/>
            <person name="Richardson P."/>
            <person name="Lucas S."/>
            <person name="Kohara Y."/>
            <person name="Levine M."/>
            <person name="Satoh N."/>
            <person name="Rokhsar D.S."/>
        </authorList>
    </citation>
    <scope>NUCLEOTIDE SEQUENCE [LARGE SCALE GENOMIC DNA]</scope>
</reference>
<evidence type="ECO:0000259" key="7">
    <source>
        <dbReference type="Pfam" id="PF00755"/>
    </source>
</evidence>
<evidence type="ECO:0000313" key="9">
    <source>
        <dbReference type="Proteomes" id="UP000008144"/>
    </source>
</evidence>
<dbReference type="GO" id="GO:0005777">
    <property type="term" value="C:peroxisome"/>
    <property type="evidence" value="ECO:0000318"/>
    <property type="project" value="GO_Central"/>
</dbReference>
<dbReference type="InterPro" id="IPR000542">
    <property type="entry name" value="Carn_acyl_trans"/>
</dbReference>
<proteinExistence type="inferred from homology"/>
<dbReference type="InParanoid" id="H2XNI1"/>
<feature type="domain" description="Choline/carnitine acyltransferase" evidence="7">
    <location>
        <begin position="14"/>
        <end position="585"/>
    </location>
</feature>
<name>H2XNI1_CIOIN</name>
<dbReference type="PROSITE" id="PS00440">
    <property type="entry name" value="ACYLTRANSF_C_2"/>
    <property type="match status" value="1"/>
</dbReference>
<dbReference type="PANTHER" id="PTHR22589">
    <property type="entry name" value="CARNITINE O-ACYLTRANSFERASE"/>
    <property type="match status" value="1"/>
</dbReference>
<dbReference type="Gene3D" id="3.30.559.70">
    <property type="entry name" value="Choline/Carnitine o-acyltransferase, domain 2"/>
    <property type="match status" value="1"/>
</dbReference>
<accession>H2XNI1</accession>
<dbReference type="STRING" id="7719.ENSCINP00000031214"/>
<dbReference type="Pfam" id="PF00755">
    <property type="entry name" value="Carn_acyltransf"/>
    <property type="match status" value="1"/>
</dbReference>
<sequence>SSRFYSHQESLPNLPVPTLQQTLDKYLKTVTPLVNESEFNHTQKLVQEFGKANGIGEKLQELLLQHADKKENWLSDWWLDEAYLKSRASVVIHCSPSVSFPKYKFSGVKGQVEQAAKVVAAILDYKVNIDNETLPVEMLGGKPLCMDQYYRILSSCRIPGIEKDGSRCYARSWRPPRHITVICKNKYFELEVYNRDRTPLTIRQLETQLSRIVTATNGMPRSDPVGILTSEDRDTWGSAYQTLMEDRQNQASVRSIQRSIFALCLDERSSKVSENRWRSDMAGRCLHGGGSQYNTGNRWFDKTVQMIVDQDGGVGLAYEHSPAEGPPIAALLDHVYKYCDEPITQPRSSILSLPHPKFLPFNIKEDTKMRIENASMKVDSLINNLTIEVLNFKDFGKDFIKSQKLSPDSFFQIALQLAYYTLHNKPPATYESASLRRFRLGRTDTIRSCSSTSQAFTEAVVSGKSSVQDLAAKLRDAVAAHRAYTVCAVSGNGIDRHLLGLRLIATKSGLETPEIYNDPTYKKAMSFNLSTSQVPCKADLCMAFGPAVNEGYGVCYNPKNNKILVSISVFNTIPEYNTVKFKNTLISSLQRMKDILVAASPKL</sequence>
<dbReference type="Proteomes" id="UP000008144">
    <property type="component" value="Unassembled WGS sequence"/>
</dbReference>
<feature type="binding site" evidence="5">
    <location>
        <position position="443"/>
    </location>
    <ligand>
        <name>(R)-carnitine</name>
        <dbReference type="ChEBI" id="CHEBI:16347"/>
    </ligand>
</feature>
<comment type="similarity">
    <text evidence="1 6">Belongs to the carnitine/choline acetyltransferase family.</text>
</comment>
<reference evidence="8" key="2">
    <citation type="submission" date="2025-08" db="UniProtKB">
        <authorList>
            <consortium name="Ensembl"/>
        </authorList>
    </citation>
    <scope>IDENTIFICATION</scope>
</reference>
<protein>
    <recommendedName>
        <fullName evidence="7">Choline/carnitine acyltransferase domain-containing protein</fullName>
    </recommendedName>
</protein>